<reference evidence="2 3" key="1">
    <citation type="submission" date="2016-01" db="EMBL/GenBank/DDBJ databases">
        <title>Genome sequencing of Roseivirga spongicola UST030701-084.</title>
        <authorList>
            <person name="Selvaratnam C."/>
            <person name="Thevarajoo S."/>
            <person name="Goh K.M."/>
            <person name="Ee R."/>
            <person name="Chan K.-G."/>
            <person name="Chong C.S."/>
        </authorList>
    </citation>
    <scope>NUCLEOTIDE SEQUENCE [LARGE SCALE GENOMIC DNA]</scope>
    <source>
        <strain evidence="2 3">UST030701-084</strain>
    </source>
</reference>
<feature type="signal peptide" evidence="1">
    <location>
        <begin position="1"/>
        <end position="19"/>
    </location>
</feature>
<sequence length="298" mass="33926">MRNTLLFVLLFLSTYTLFAQNTIIKIQVLDDENKSPIPYATVVEYNSKTNGTITDEEGFFELKIKILEESQIYISSVGYKDTIISAAIALDLERILLKPDINNLGSFIIKATATETTELGNSKAIINEKNNYQASLGFYWGVYFNTKKKEIGGILDKVNIYINKMGFPETPLLMRVFEFTGEFEFFRSQPKYLFKELTREPIIMRNNNFGWNELDVSHLNITVPSSGLYVLFTPVGTDEEYQYETISGLKFGSTIGIYSDNKDSKRIFPVLQDRDRISVMKKSRAPTPAVSIIISNTN</sequence>
<dbReference type="AlphaFoldDB" id="A0A150XIE7"/>
<protein>
    <recommendedName>
        <fullName evidence="4">TonB-dependent receptor plug domain-containing protein</fullName>
    </recommendedName>
</protein>
<organism evidence="2 3">
    <name type="scientific">Roseivirga spongicola</name>
    <dbReference type="NCBI Taxonomy" id="333140"/>
    <lineage>
        <taxon>Bacteria</taxon>
        <taxon>Pseudomonadati</taxon>
        <taxon>Bacteroidota</taxon>
        <taxon>Cytophagia</taxon>
        <taxon>Cytophagales</taxon>
        <taxon>Roseivirgaceae</taxon>
        <taxon>Roseivirga</taxon>
    </lineage>
</organism>
<proteinExistence type="predicted"/>
<dbReference type="RefSeq" id="WP_068218208.1">
    <property type="nucleotide sequence ID" value="NZ_CP139724.1"/>
</dbReference>
<name>A0A150XIE7_9BACT</name>
<evidence type="ECO:0000313" key="2">
    <source>
        <dbReference type="EMBL" id="KYG78435.1"/>
    </source>
</evidence>
<evidence type="ECO:0008006" key="4">
    <source>
        <dbReference type="Google" id="ProtNLM"/>
    </source>
</evidence>
<accession>A0A150XIE7</accession>
<dbReference type="Proteomes" id="UP000075606">
    <property type="component" value="Unassembled WGS sequence"/>
</dbReference>
<dbReference type="Pfam" id="PF13715">
    <property type="entry name" value="CarbopepD_reg_2"/>
    <property type="match status" value="1"/>
</dbReference>
<gene>
    <name evidence="2" type="ORF">AWW68_06615</name>
</gene>
<dbReference type="SUPFAM" id="SSF49464">
    <property type="entry name" value="Carboxypeptidase regulatory domain-like"/>
    <property type="match status" value="1"/>
</dbReference>
<dbReference type="OrthoDB" id="1489599at2"/>
<dbReference type="InterPro" id="IPR008969">
    <property type="entry name" value="CarboxyPept-like_regulatory"/>
</dbReference>
<keyword evidence="3" id="KW-1185">Reference proteome</keyword>
<dbReference type="STRING" id="333140.AWW68_06615"/>
<evidence type="ECO:0000256" key="1">
    <source>
        <dbReference type="SAM" id="SignalP"/>
    </source>
</evidence>
<evidence type="ECO:0000313" key="3">
    <source>
        <dbReference type="Proteomes" id="UP000075606"/>
    </source>
</evidence>
<dbReference type="EMBL" id="LRPC01000001">
    <property type="protein sequence ID" value="KYG78435.1"/>
    <property type="molecule type" value="Genomic_DNA"/>
</dbReference>
<keyword evidence="1" id="KW-0732">Signal</keyword>
<comment type="caution">
    <text evidence="2">The sequence shown here is derived from an EMBL/GenBank/DDBJ whole genome shotgun (WGS) entry which is preliminary data.</text>
</comment>
<feature type="chain" id="PRO_5007574759" description="TonB-dependent receptor plug domain-containing protein" evidence="1">
    <location>
        <begin position="20"/>
        <end position="298"/>
    </location>
</feature>